<dbReference type="EMBL" id="ML208400">
    <property type="protein sequence ID" value="TFK66594.1"/>
    <property type="molecule type" value="Genomic_DNA"/>
</dbReference>
<protein>
    <submittedName>
        <fullName evidence="1">Uncharacterized protein</fullName>
    </submittedName>
</protein>
<keyword evidence="2" id="KW-1185">Reference proteome</keyword>
<name>A0ACD3ALS9_9AGAR</name>
<sequence length="489" mass="56694">MTFTRTLKPQTISFYDLPLEIISHIIPEIALHRDLIAFACTSKLSSHLIIPQHTEYRTLSIGFEECDHIWKHLALHPELTCNFREVTLEGNYHRNLHLPSTLVVTQPTEDEDQRDYEQEQRDLITSIGYMSRLTQFVWHYHSFWTLGLPDFGALLFETLERLPSLQDVQLDITKDFNPGILLEELKLWKMSRLRSLELKGGLWHSHLIPSQSLTTWLQSLSSISSLSLPFQVIESHTENLFFPNLKNFSISTVHSPPFAVPVIIAFLERHPSLEGLSWSAIEAFTITPSPNFLPNLKKLSCIYNIFSGIMSSTRWPARKLEFLELNWRNNDINLLEALCNSSYLNPYTLRKLGLTHDWNANNLYTLAQTFPRIEVLSLHWLTRGGKKWHDFESLADSLSNFKRLQVLKDNELWVDIVPSDGPVVIDDKLQALVDDRVGKLAHRCPNLRVVTHPRTWDYRILITRENGEILLEDGKRGPLRPFDWFGGDW</sequence>
<evidence type="ECO:0000313" key="1">
    <source>
        <dbReference type="EMBL" id="TFK66594.1"/>
    </source>
</evidence>
<evidence type="ECO:0000313" key="2">
    <source>
        <dbReference type="Proteomes" id="UP000308600"/>
    </source>
</evidence>
<gene>
    <name evidence="1" type="ORF">BDN72DRAFT_844153</name>
</gene>
<dbReference type="Proteomes" id="UP000308600">
    <property type="component" value="Unassembled WGS sequence"/>
</dbReference>
<reference evidence="1 2" key="1">
    <citation type="journal article" date="2019" name="Nat. Ecol. Evol.">
        <title>Megaphylogeny resolves global patterns of mushroom evolution.</title>
        <authorList>
            <person name="Varga T."/>
            <person name="Krizsan K."/>
            <person name="Foldi C."/>
            <person name="Dima B."/>
            <person name="Sanchez-Garcia M."/>
            <person name="Sanchez-Ramirez S."/>
            <person name="Szollosi G.J."/>
            <person name="Szarkandi J.G."/>
            <person name="Papp V."/>
            <person name="Albert L."/>
            <person name="Andreopoulos W."/>
            <person name="Angelini C."/>
            <person name="Antonin V."/>
            <person name="Barry K.W."/>
            <person name="Bougher N.L."/>
            <person name="Buchanan P."/>
            <person name="Buyck B."/>
            <person name="Bense V."/>
            <person name="Catcheside P."/>
            <person name="Chovatia M."/>
            <person name="Cooper J."/>
            <person name="Damon W."/>
            <person name="Desjardin D."/>
            <person name="Finy P."/>
            <person name="Geml J."/>
            <person name="Haridas S."/>
            <person name="Hughes K."/>
            <person name="Justo A."/>
            <person name="Karasinski D."/>
            <person name="Kautmanova I."/>
            <person name="Kiss B."/>
            <person name="Kocsube S."/>
            <person name="Kotiranta H."/>
            <person name="LaButti K.M."/>
            <person name="Lechner B.E."/>
            <person name="Liimatainen K."/>
            <person name="Lipzen A."/>
            <person name="Lukacs Z."/>
            <person name="Mihaltcheva S."/>
            <person name="Morgado L.N."/>
            <person name="Niskanen T."/>
            <person name="Noordeloos M.E."/>
            <person name="Ohm R.A."/>
            <person name="Ortiz-Santana B."/>
            <person name="Ovrebo C."/>
            <person name="Racz N."/>
            <person name="Riley R."/>
            <person name="Savchenko A."/>
            <person name="Shiryaev A."/>
            <person name="Soop K."/>
            <person name="Spirin V."/>
            <person name="Szebenyi C."/>
            <person name="Tomsovsky M."/>
            <person name="Tulloss R.E."/>
            <person name="Uehling J."/>
            <person name="Grigoriev I.V."/>
            <person name="Vagvolgyi C."/>
            <person name="Papp T."/>
            <person name="Martin F.M."/>
            <person name="Miettinen O."/>
            <person name="Hibbett D.S."/>
            <person name="Nagy L.G."/>
        </authorList>
    </citation>
    <scope>NUCLEOTIDE SEQUENCE [LARGE SCALE GENOMIC DNA]</scope>
    <source>
        <strain evidence="1 2">NL-1719</strain>
    </source>
</reference>
<organism evidence="1 2">
    <name type="scientific">Pluteus cervinus</name>
    <dbReference type="NCBI Taxonomy" id="181527"/>
    <lineage>
        <taxon>Eukaryota</taxon>
        <taxon>Fungi</taxon>
        <taxon>Dikarya</taxon>
        <taxon>Basidiomycota</taxon>
        <taxon>Agaricomycotina</taxon>
        <taxon>Agaricomycetes</taxon>
        <taxon>Agaricomycetidae</taxon>
        <taxon>Agaricales</taxon>
        <taxon>Pluteineae</taxon>
        <taxon>Pluteaceae</taxon>
        <taxon>Pluteus</taxon>
    </lineage>
</organism>
<accession>A0ACD3ALS9</accession>
<proteinExistence type="predicted"/>